<organism evidence="1 2">
    <name type="scientific">Bugula neritina</name>
    <name type="common">Brown bryozoan</name>
    <name type="synonym">Sertularia neritina</name>
    <dbReference type="NCBI Taxonomy" id="10212"/>
    <lineage>
        <taxon>Eukaryota</taxon>
        <taxon>Metazoa</taxon>
        <taxon>Spiralia</taxon>
        <taxon>Lophotrochozoa</taxon>
        <taxon>Bryozoa</taxon>
        <taxon>Gymnolaemata</taxon>
        <taxon>Cheilostomatida</taxon>
        <taxon>Flustrina</taxon>
        <taxon>Buguloidea</taxon>
        <taxon>Bugulidae</taxon>
        <taxon>Bugula</taxon>
    </lineage>
</organism>
<accession>A0A7J7KBE7</accession>
<evidence type="ECO:0000313" key="2">
    <source>
        <dbReference type="Proteomes" id="UP000593567"/>
    </source>
</evidence>
<dbReference type="EMBL" id="VXIV02000965">
    <property type="protein sequence ID" value="KAF6034938.1"/>
    <property type="molecule type" value="Genomic_DNA"/>
</dbReference>
<gene>
    <name evidence="1" type="ORF">EB796_006751</name>
</gene>
<reference evidence="1" key="1">
    <citation type="submission" date="2020-06" db="EMBL/GenBank/DDBJ databases">
        <title>Draft genome of Bugula neritina, a colonial animal packing powerful symbionts and potential medicines.</title>
        <authorList>
            <person name="Rayko M."/>
        </authorList>
    </citation>
    <scope>NUCLEOTIDE SEQUENCE [LARGE SCALE GENOMIC DNA]</scope>
    <source>
        <strain evidence="1">Kwan_BN1</strain>
    </source>
</reference>
<comment type="caution">
    <text evidence="1">The sequence shown here is derived from an EMBL/GenBank/DDBJ whole genome shotgun (WGS) entry which is preliminary data.</text>
</comment>
<keyword evidence="2" id="KW-1185">Reference proteome</keyword>
<proteinExistence type="predicted"/>
<protein>
    <submittedName>
        <fullName evidence="1">Uncharacterized protein</fullName>
    </submittedName>
</protein>
<sequence length="78" mass="9306">MYKNLIHDVLYTVHARDSLMKDETDNFKAWQVNTAFYECLTIVFRLLRQKMLAKDLLDMKQGPGVLRLVTFICFYNRT</sequence>
<dbReference type="Proteomes" id="UP000593567">
    <property type="component" value="Unassembled WGS sequence"/>
</dbReference>
<dbReference type="AlphaFoldDB" id="A0A7J7KBE7"/>
<name>A0A7J7KBE7_BUGNE</name>
<evidence type="ECO:0000313" key="1">
    <source>
        <dbReference type="EMBL" id="KAF6034938.1"/>
    </source>
</evidence>